<keyword evidence="7" id="KW-0862">Zinc</keyword>
<dbReference type="InterPro" id="IPR000214">
    <property type="entry name" value="Znf_DNA_glyclase/AP_lyase"/>
</dbReference>
<dbReference type="SUPFAM" id="SSF57716">
    <property type="entry name" value="Glucocorticoid receptor-like (DNA-binding domain)"/>
    <property type="match status" value="1"/>
</dbReference>
<comment type="similarity">
    <text evidence="1">Belongs to the FPG family.</text>
</comment>
<dbReference type="SMART" id="SM01232">
    <property type="entry name" value="H2TH"/>
    <property type="match status" value="1"/>
</dbReference>
<dbReference type="PROSITE" id="PS51068">
    <property type="entry name" value="FPG_CAT"/>
    <property type="match status" value="1"/>
</dbReference>
<dbReference type="PANTHER" id="PTHR42697">
    <property type="entry name" value="ENDONUCLEASE 8"/>
    <property type="match status" value="1"/>
</dbReference>
<keyword evidence="5 13" id="KW-0863">Zinc-finger</keyword>
<dbReference type="PANTHER" id="PTHR42697:SF1">
    <property type="entry name" value="ENDONUCLEASE 8"/>
    <property type="match status" value="1"/>
</dbReference>
<evidence type="ECO:0000259" key="15">
    <source>
        <dbReference type="PROSITE" id="PS51068"/>
    </source>
</evidence>
<dbReference type="SUPFAM" id="SSF81624">
    <property type="entry name" value="N-terminal domain of MutM-like DNA repair proteins"/>
    <property type="match status" value="1"/>
</dbReference>
<proteinExistence type="inferred from homology"/>
<evidence type="ECO:0000256" key="4">
    <source>
        <dbReference type="ARBA" id="ARBA00022763"/>
    </source>
</evidence>
<keyword evidence="6" id="KW-0378">Hydrolase</keyword>
<evidence type="ECO:0000256" key="3">
    <source>
        <dbReference type="ARBA" id="ARBA00022723"/>
    </source>
</evidence>
<feature type="domain" description="Formamidopyrimidine-DNA glycosylase catalytic" evidence="15">
    <location>
        <begin position="2"/>
        <end position="150"/>
    </location>
</feature>
<evidence type="ECO:0000256" key="10">
    <source>
        <dbReference type="ARBA" id="ARBA00023239"/>
    </source>
</evidence>
<dbReference type="Proteomes" id="UP001620460">
    <property type="component" value="Unassembled WGS sequence"/>
</dbReference>
<evidence type="ECO:0000256" key="13">
    <source>
        <dbReference type="PROSITE-ProRule" id="PRU00391"/>
    </source>
</evidence>
<dbReference type="GO" id="GO:0140078">
    <property type="term" value="F:class I DNA-(apurinic or apyrimidinic site) endonuclease activity"/>
    <property type="evidence" value="ECO:0007669"/>
    <property type="project" value="UniProtKB-EC"/>
</dbReference>
<dbReference type="InterPro" id="IPR035937">
    <property type="entry name" value="FPG_N"/>
</dbReference>
<dbReference type="EMBL" id="JADIKM010000001">
    <property type="protein sequence ID" value="MFK2903610.1"/>
    <property type="molecule type" value="Genomic_DNA"/>
</dbReference>
<keyword evidence="16" id="KW-0255">Endonuclease</keyword>
<dbReference type="Pfam" id="PF01149">
    <property type="entry name" value="Fapy_DNA_glyco"/>
    <property type="match status" value="1"/>
</dbReference>
<evidence type="ECO:0000256" key="1">
    <source>
        <dbReference type="ARBA" id="ARBA00009409"/>
    </source>
</evidence>
<dbReference type="InterPro" id="IPR012319">
    <property type="entry name" value="FPG_cat"/>
</dbReference>
<keyword evidence="10 16" id="KW-0456">Lyase</keyword>
<keyword evidence="12" id="KW-0326">Glycosidase</keyword>
<evidence type="ECO:0000313" key="16">
    <source>
        <dbReference type="EMBL" id="MFK2903610.1"/>
    </source>
</evidence>
<evidence type="ECO:0000313" key="17">
    <source>
        <dbReference type="Proteomes" id="UP001620460"/>
    </source>
</evidence>
<keyword evidence="16" id="KW-0540">Nuclease</keyword>
<evidence type="ECO:0000256" key="8">
    <source>
        <dbReference type="ARBA" id="ARBA00023125"/>
    </source>
</evidence>
<gene>
    <name evidence="16" type="primary">nei</name>
    <name evidence="16" type="ORF">ISP17_06530</name>
</gene>
<evidence type="ECO:0000256" key="2">
    <source>
        <dbReference type="ARBA" id="ARBA00012720"/>
    </source>
</evidence>
<keyword evidence="11" id="KW-0511">Multifunctional enzyme</keyword>
<reference evidence="16 17" key="1">
    <citation type="submission" date="2020-10" db="EMBL/GenBank/DDBJ databases">
        <title>Phylogeny of dyella-like bacteria.</title>
        <authorList>
            <person name="Fu J."/>
        </authorList>
    </citation>
    <scope>NUCLEOTIDE SEQUENCE [LARGE SCALE GENOMIC DNA]</scope>
    <source>
        <strain evidence="16 17">Gsoil3046</strain>
    </source>
</reference>
<evidence type="ECO:0000259" key="14">
    <source>
        <dbReference type="PROSITE" id="PS51066"/>
    </source>
</evidence>
<protein>
    <recommendedName>
        <fullName evidence="2">DNA-(apurinic or apyrimidinic site) lyase</fullName>
        <ecNumber evidence="2">4.2.99.18</ecNumber>
    </recommendedName>
</protein>
<keyword evidence="17" id="KW-1185">Reference proteome</keyword>
<keyword evidence="3" id="KW-0479">Metal-binding</keyword>
<name>A0ABW8JTN0_9GAMM</name>
<dbReference type="SMART" id="SM00898">
    <property type="entry name" value="Fapy_DNA_glyco"/>
    <property type="match status" value="1"/>
</dbReference>
<keyword evidence="4" id="KW-0227">DNA damage</keyword>
<dbReference type="NCBIfam" id="NF007763">
    <property type="entry name" value="PRK10445.1"/>
    <property type="match status" value="1"/>
</dbReference>
<comment type="caution">
    <text evidence="16">The sequence shown here is derived from an EMBL/GenBank/DDBJ whole genome shotgun (WGS) entry which is preliminary data.</text>
</comment>
<dbReference type="RefSeq" id="WP_404631212.1">
    <property type="nucleotide sequence ID" value="NZ_JADIKM010000001.1"/>
</dbReference>
<evidence type="ECO:0000256" key="9">
    <source>
        <dbReference type="ARBA" id="ARBA00023204"/>
    </source>
</evidence>
<dbReference type="InterPro" id="IPR015886">
    <property type="entry name" value="H2TH_FPG"/>
</dbReference>
<organism evidence="16 17">
    <name type="scientific">Dyella ginsengisoli</name>
    <dbReference type="NCBI Taxonomy" id="363848"/>
    <lineage>
        <taxon>Bacteria</taxon>
        <taxon>Pseudomonadati</taxon>
        <taxon>Pseudomonadota</taxon>
        <taxon>Gammaproteobacteria</taxon>
        <taxon>Lysobacterales</taxon>
        <taxon>Rhodanobacteraceae</taxon>
        <taxon>Dyella</taxon>
    </lineage>
</organism>
<dbReference type="Gene3D" id="3.20.190.10">
    <property type="entry name" value="MutM-like, N-terminal"/>
    <property type="match status" value="1"/>
</dbReference>
<accession>A0ABW8JTN0</accession>
<feature type="domain" description="FPG-type" evidence="14">
    <location>
        <begin position="229"/>
        <end position="263"/>
    </location>
</feature>
<evidence type="ECO:0000256" key="5">
    <source>
        <dbReference type="ARBA" id="ARBA00022771"/>
    </source>
</evidence>
<evidence type="ECO:0000256" key="7">
    <source>
        <dbReference type="ARBA" id="ARBA00022833"/>
    </source>
</evidence>
<dbReference type="Gene3D" id="1.10.8.50">
    <property type="match status" value="1"/>
</dbReference>
<evidence type="ECO:0000256" key="11">
    <source>
        <dbReference type="ARBA" id="ARBA00023268"/>
    </source>
</evidence>
<keyword evidence="9" id="KW-0234">DNA repair</keyword>
<sequence length="263" mass="29387">MPEGPEIRRAADALATAVVGAPLTRVWFAFDALKRYEQPLLGRSIESITPRGKALLTRFDNGVTLYSHNQLYGVWRVAAAGRAPETGRSLRVALETERKAILLYSATDIEMWPSDQVEEHPFLQRIGPDALDPSLTAGTVVARLRDRRFARRRLGALLLDQAFVAGLGNYLRVEILWEAGLGPQLRPCDLDEAEIAALAEAILDLPRRSYRTRGKRGAGHLQDTPFRFRAYERGGEACPRCLAPIEKSMVSSRPFYACLRCQR</sequence>
<evidence type="ECO:0000256" key="6">
    <source>
        <dbReference type="ARBA" id="ARBA00022801"/>
    </source>
</evidence>
<dbReference type="EC" id="4.2.99.18" evidence="2"/>
<dbReference type="Pfam" id="PF06831">
    <property type="entry name" value="H2TH"/>
    <property type="match status" value="1"/>
</dbReference>
<dbReference type="InterPro" id="IPR010979">
    <property type="entry name" value="Ribosomal_uS13-like_H2TH"/>
</dbReference>
<dbReference type="SUPFAM" id="SSF46946">
    <property type="entry name" value="S13-like H2TH domain"/>
    <property type="match status" value="1"/>
</dbReference>
<dbReference type="PROSITE" id="PS51066">
    <property type="entry name" value="ZF_FPG_2"/>
    <property type="match status" value="1"/>
</dbReference>
<keyword evidence="8" id="KW-0238">DNA-binding</keyword>
<evidence type="ECO:0000256" key="12">
    <source>
        <dbReference type="ARBA" id="ARBA00023295"/>
    </source>
</evidence>